<evidence type="ECO:0000256" key="2">
    <source>
        <dbReference type="ARBA" id="ARBA00022603"/>
    </source>
</evidence>
<dbReference type="SUPFAM" id="SSF53335">
    <property type="entry name" value="S-adenosyl-L-methionine-dependent methyltransferases"/>
    <property type="match status" value="1"/>
</dbReference>
<keyword evidence="3 5" id="KW-0808">Transferase</keyword>
<dbReference type="PANTHER" id="PTHR44942">
    <property type="entry name" value="METHYLTRANSF_11 DOMAIN-CONTAINING PROTEIN"/>
    <property type="match status" value="1"/>
</dbReference>
<dbReference type="CDD" id="cd02440">
    <property type="entry name" value="AdoMet_MTases"/>
    <property type="match status" value="1"/>
</dbReference>
<reference evidence="5 6" key="1">
    <citation type="submission" date="2019-02" db="EMBL/GenBank/DDBJ databases">
        <title>Genomic Encyclopedia of Type Strains, Phase IV (KMG-IV): sequencing the most valuable type-strain genomes for metagenomic binning, comparative biology and taxonomic classification.</title>
        <authorList>
            <person name="Goeker M."/>
        </authorList>
    </citation>
    <scope>NUCLEOTIDE SEQUENCE [LARGE SCALE GENOMIC DNA]</scope>
    <source>
        <strain evidence="5 6">DSM 18116</strain>
    </source>
</reference>
<dbReference type="RefSeq" id="WP_130539897.1">
    <property type="nucleotide sequence ID" value="NZ_CP042431.1"/>
</dbReference>
<keyword evidence="6" id="KW-1185">Reference proteome</keyword>
<dbReference type="AlphaFoldDB" id="A0A4Q7N2E8"/>
<organism evidence="5 6">
    <name type="scientific">Pseudobacter ginsenosidimutans</name>
    <dbReference type="NCBI Taxonomy" id="661488"/>
    <lineage>
        <taxon>Bacteria</taxon>
        <taxon>Pseudomonadati</taxon>
        <taxon>Bacteroidota</taxon>
        <taxon>Chitinophagia</taxon>
        <taxon>Chitinophagales</taxon>
        <taxon>Chitinophagaceae</taxon>
        <taxon>Pseudobacter</taxon>
    </lineage>
</organism>
<dbReference type="Gene3D" id="3.40.50.150">
    <property type="entry name" value="Vaccinia Virus protein VP39"/>
    <property type="match status" value="1"/>
</dbReference>
<dbReference type="Proteomes" id="UP000293874">
    <property type="component" value="Unassembled WGS sequence"/>
</dbReference>
<dbReference type="GO" id="GO:0008757">
    <property type="term" value="F:S-adenosylmethionine-dependent methyltransferase activity"/>
    <property type="evidence" value="ECO:0007669"/>
    <property type="project" value="InterPro"/>
</dbReference>
<dbReference type="PANTHER" id="PTHR44942:SF4">
    <property type="entry name" value="METHYLTRANSFERASE TYPE 11 DOMAIN-CONTAINING PROTEIN"/>
    <property type="match status" value="1"/>
</dbReference>
<evidence type="ECO:0000259" key="4">
    <source>
        <dbReference type="Pfam" id="PF08241"/>
    </source>
</evidence>
<accession>A0A4Q7N2E8</accession>
<comment type="similarity">
    <text evidence="1">Belongs to the methyltransferase superfamily.</text>
</comment>
<dbReference type="InterPro" id="IPR029063">
    <property type="entry name" value="SAM-dependent_MTases_sf"/>
</dbReference>
<evidence type="ECO:0000313" key="5">
    <source>
        <dbReference type="EMBL" id="RZS75532.1"/>
    </source>
</evidence>
<feature type="domain" description="Methyltransferase type 11" evidence="4">
    <location>
        <begin position="43"/>
        <end position="134"/>
    </location>
</feature>
<dbReference type="InterPro" id="IPR013216">
    <property type="entry name" value="Methyltransf_11"/>
</dbReference>
<keyword evidence="2 5" id="KW-0489">Methyltransferase</keyword>
<sequence>MDSTKRFSNRVEDYVKYRPHYPGEIVSFLADQYDLSADKIIADIGAGTGISSKPFLEEGYKVIAVEPNKEMLDKAIELLGDYPEFSPVSGTAEKTTLKAHSVDAIIAGQAFHWFNREKCKTEFRRILKNAGLLAVIWNERLIESPFEVEYDALIVKHARDYVKVDHRNINMEDMVLFFDPAPVELNVFSNKQVFDFEGLKGRLLSSSYMPVKGEDGYETMVEDLELLFDRFKENELIVINYATKVYSGIL</sequence>
<name>A0A4Q7N2E8_9BACT</name>
<evidence type="ECO:0000256" key="3">
    <source>
        <dbReference type="ARBA" id="ARBA00022679"/>
    </source>
</evidence>
<dbReference type="InterPro" id="IPR051052">
    <property type="entry name" value="Diverse_substrate_MTase"/>
</dbReference>
<gene>
    <name evidence="5" type="ORF">EV199_1401</name>
</gene>
<dbReference type="OrthoDB" id="9797252at2"/>
<comment type="caution">
    <text evidence="5">The sequence shown here is derived from an EMBL/GenBank/DDBJ whole genome shotgun (WGS) entry which is preliminary data.</text>
</comment>
<evidence type="ECO:0000256" key="1">
    <source>
        <dbReference type="ARBA" id="ARBA00008361"/>
    </source>
</evidence>
<dbReference type="Pfam" id="PF08241">
    <property type="entry name" value="Methyltransf_11"/>
    <property type="match status" value="1"/>
</dbReference>
<evidence type="ECO:0000313" key="6">
    <source>
        <dbReference type="Proteomes" id="UP000293874"/>
    </source>
</evidence>
<protein>
    <submittedName>
        <fullName evidence="5">Methyltransferase family protein</fullName>
    </submittedName>
</protein>
<dbReference type="EMBL" id="SGXA01000001">
    <property type="protein sequence ID" value="RZS75532.1"/>
    <property type="molecule type" value="Genomic_DNA"/>
</dbReference>
<proteinExistence type="inferred from homology"/>
<dbReference type="GO" id="GO:0032259">
    <property type="term" value="P:methylation"/>
    <property type="evidence" value="ECO:0007669"/>
    <property type="project" value="UniProtKB-KW"/>
</dbReference>